<dbReference type="Pfam" id="PF00480">
    <property type="entry name" value="ROK"/>
    <property type="match status" value="1"/>
</dbReference>
<dbReference type="SUPFAM" id="SSF53067">
    <property type="entry name" value="Actin-like ATPase domain"/>
    <property type="match status" value="1"/>
</dbReference>
<name>A0A318EAH2_9GAMM</name>
<gene>
    <name evidence="2" type="ORF">C8D93_103151</name>
</gene>
<keyword evidence="3" id="KW-1185">Reference proteome</keyword>
<dbReference type="Proteomes" id="UP000248330">
    <property type="component" value="Unassembled WGS sequence"/>
</dbReference>
<proteinExistence type="predicted"/>
<dbReference type="GO" id="GO:0004396">
    <property type="term" value="F:hexokinase activity"/>
    <property type="evidence" value="ECO:0007669"/>
    <property type="project" value="TreeGrafter"/>
</dbReference>
<dbReference type="OrthoDB" id="9810372at2"/>
<evidence type="ECO:0000313" key="2">
    <source>
        <dbReference type="EMBL" id="PXV69577.1"/>
    </source>
</evidence>
<dbReference type="PANTHER" id="PTHR18964:SF174">
    <property type="entry name" value="D-ALLOSE KINASE-RELATED"/>
    <property type="match status" value="1"/>
</dbReference>
<accession>A0A318EAH2</accession>
<keyword evidence="2" id="KW-0808">Transferase</keyword>
<sequence>MRIGIDLGGTKTEGVVIDDASQVLARRRVPTPPDDYEAALQTICGLVADLEAEVGGRNLPVGAGTPGARSRLTGRMKNCNSTCLNDRPLLEDLEARLGPRVRIANDADCLALSEATDGAAAGAHGVFAAILGTGVGGGVCIGGRLLEGPNAIAGEWGHNALPWPRPEWGEVPGPLGWDGRHGTIEVWCCGGGIAADHQRVHGESLRSEQIAERARNGDAAAEATLARWEDRLARAFASVINLLDPDVIVVGGGLSRLERLYENVPRLWGDWVFSDRVATRLVPARYGDASGVRGAAWLWESERALTMP</sequence>
<dbReference type="InterPro" id="IPR049874">
    <property type="entry name" value="ROK_cs"/>
</dbReference>
<organism evidence="2 3">
    <name type="scientific">Sinimarinibacterium flocculans</name>
    <dbReference type="NCBI Taxonomy" id="985250"/>
    <lineage>
        <taxon>Bacteria</taxon>
        <taxon>Pseudomonadati</taxon>
        <taxon>Pseudomonadota</taxon>
        <taxon>Gammaproteobacteria</taxon>
        <taxon>Nevskiales</taxon>
        <taxon>Nevskiaceae</taxon>
        <taxon>Sinimarinibacterium</taxon>
    </lineage>
</organism>
<dbReference type="CDD" id="cd24066">
    <property type="entry name" value="ASKHA_NBD_ROK_EcFRK-like"/>
    <property type="match status" value="1"/>
</dbReference>
<dbReference type="PANTHER" id="PTHR18964">
    <property type="entry name" value="ROK (REPRESSOR, ORF, KINASE) FAMILY"/>
    <property type="match status" value="1"/>
</dbReference>
<reference evidence="2 3" key="1">
    <citation type="submission" date="2018-04" db="EMBL/GenBank/DDBJ databases">
        <title>Genomic Encyclopedia of Type Strains, Phase IV (KMG-IV): sequencing the most valuable type-strain genomes for metagenomic binning, comparative biology and taxonomic classification.</title>
        <authorList>
            <person name="Goeker M."/>
        </authorList>
    </citation>
    <scope>NUCLEOTIDE SEQUENCE [LARGE SCALE GENOMIC DNA]</scope>
    <source>
        <strain evidence="2 3">DSM 104150</strain>
    </source>
</reference>
<evidence type="ECO:0000256" key="1">
    <source>
        <dbReference type="ARBA" id="ARBA00023277"/>
    </source>
</evidence>
<dbReference type="AlphaFoldDB" id="A0A318EAH2"/>
<dbReference type="RefSeq" id="WP_110264508.1">
    <property type="nucleotide sequence ID" value="NZ_CAKZQT010000021.1"/>
</dbReference>
<keyword evidence="1" id="KW-0119">Carbohydrate metabolism</keyword>
<dbReference type="InterPro" id="IPR000600">
    <property type="entry name" value="ROK"/>
</dbReference>
<evidence type="ECO:0000313" key="3">
    <source>
        <dbReference type="Proteomes" id="UP000248330"/>
    </source>
</evidence>
<comment type="caution">
    <text evidence="2">The sequence shown here is derived from an EMBL/GenBank/DDBJ whole genome shotgun (WGS) entry which is preliminary data.</text>
</comment>
<dbReference type="PROSITE" id="PS01125">
    <property type="entry name" value="ROK"/>
    <property type="match status" value="1"/>
</dbReference>
<dbReference type="InterPro" id="IPR043129">
    <property type="entry name" value="ATPase_NBD"/>
</dbReference>
<keyword evidence="2" id="KW-0418">Kinase</keyword>
<dbReference type="Gene3D" id="3.30.420.40">
    <property type="match status" value="2"/>
</dbReference>
<dbReference type="EMBL" id="QICN01000003">
    <property type="protein sequence ID" value="PXV69577.1"/>
    <property type="molecule type" value="Genomic_DNA"/>
</dbReference>
<protein>
    <submittedName>
        <fullName evidence="2">N-acetylglucosamine kinase</fullName>
    </submittedName>
</protein>